<keyword evidence="1" id="KW-0732">Signal</keyword>
<reference evidence="2 3" key="1">
    <citation type="submission" date="2019-01" db="EMBL/GenBank/DDBJ databases">
        <title>Flavobacterium sp. nov.,isolated from freshwater.</title>
        <authorList>
            <person name="Zhang R."/>
            <person name="Du Z.-J."/>
        </authorList>
    </citation>
    <scope>NUCLEOTIDE SEQUENCE [LARGE SCALE GENOMIC DNA]</scope>
    <source>
        <strain evidence="2 3">1E403</strain>
    </source>
</reference>
<keyword evidence="3" id="KW-1185">Reference proteome</keyword>
<comment type="caution">
    <text evidence="2">The sequence shown here is derived from an EMBL/GenBank/DDBJ whole genome shotgun (WGS) entry which is preliminary data.</text>
</comment>
<name>A0A444HFM1_9FLAO</name>
<dbReference type="Proteomes" id="UP000287527">
    <property type="component" value="Unassembled WGS sequence"/>
</dbReference>
<proteinExistence type="predicted"/>
<dbReference type="AlphaFoldDB" id="A0A444HFM1"/>
<evidence type="ECO:0000256" key="1">
    <source>
        <dbReference type="SAM" id="SignalP"/>
    </source>
</evidence>
<evidence type="ECO:0008006" key="4">
    <source>
        <dbReference type="Google" id="ProtNLM"/>
    </source>
</evidence>
<dbReference type="EMBL" id="SBII01000001">
    <property type="protein sequence ID" value="RWX03694.1"/>
    <property type="molecule type" value="Genomic_DNA"/>
</dbReference>
<feature type="signal peptide" evidence="1">
    <location>
        <begin position="1"/>
        <end position="18"/>
    </location>
</feature>
<dbReference type="RefSeq" id="WP_128388249.1">
    <property type="nucleotide sequence ID" value="NZ_SBII01000001.1"/>
</dbReference>
<evidence type="ECO:0000313" key="3">
    <source>
        <dbReference type="Proteomes" id="UP000287527"/>
    </source>
</evidence>
<dbReference type="OrthoDB" id="1143207at2"/>
<organism evidence="2 3">
    <name type="scientific">Flavobacterium cerinum</name>
    <dbReference type="NCBI Taxonomy" id="2502784"/>
    <lineage>
        <taxon>Bacteria</taxon>
        <taxon>Pseudomonadati</taxon>
        <taxon>Bacteroidota</taxon>
        <taxon>Flavobacteriia</taxon>
        <taxon>Flavobacteriales</taxon>
        <taxon>Flavobacteriaceae</taxon>
        <taxon>Flavobacterium</taxon>
    </lineage>
</organism>
<feature type="chain" id="PRO_5019251940" description="T9SS C-terminal target domain-containing protein" evidence="1">
    <location>
        <begin position="19"/>
        <end position="264"/>
    </location>
</feature>
<protein>
    <recommendedName>
        <fullName evidence="4">T9SS C-terminal target domain-containing protein</fullName>
    </recommendedName>
</protein>
<evidence type="ECO:0000313" key="2">
    <source>
        <dbReference type="EMBL" id="RWX03694.1"/>
    </source>
</evidence>
<sequence>MKQLLFLFLTLCYASLSAQEPSIPVKLLSNALAGPQRYVGTDAFGWKYTIVENEFRKEKDNKTMRYKSVSLGEIYKADLQNPLQIILFYRKFNTAVLLDNQLNETTRINFSNVPQPLITEAIGLASQNRLWIYDITTQQLGLYDLIQKNFKTITPPFSDNIKYYQSDYNYFYWIDTSNKCFMVNLFGNVGFLGIIPEYDQIQLLTSSEALIKKGNALYLYNLETQTQKPIALVEKSFQSFHYTAQILSIFTDSEINTYKIILSK</sequence>
<gene>
    <name evidence="2" type="ORF">EPI11_01840</name>
</gene>
<accession>A0A444HFM1</accession>